<evidence type="ECO:0000313" key="3">
    <source>
        <dbReference type="EMBL" id="CZR56577.1"/>
    </source>
</evidence>
<dbReference type="PANTHER" id="PTHR40640:SF1">
    <property type="entry name" value="ANCHORED GLYCOPROTEIN, PUTATIVE (AFU_ORTHOLOGUE AFUA_8G04860)-RELATED"/>
    <property type="match status" value="1"/>
</dbReference>
<name>A0A1L7WUW2_9HELO</name>
<organism evidence="3 4">
    <name type="scientific">Phialocephala subalpina</name>
    <dbReference type="NCBI Taxonomy" id="576137"/>
    <lineage>
        <taxon>Eukaryota</taxon>
        <taxon>Fungi</taxon>
        <taxon>Dikarya</taxon>
        <taxon>Ascomycota</taxon>
        <taxon>Pezizomycotina</taxon>
        <taxon>Leotiomycetes</taxon>
        <taxon>Helotiales</taxon>
        <taxon>Mollisiaceae</taxon>
        <taxon>Phialocephala</taxon>
        <taxon>Phialocephala fortinii species complex</taxon>
    </lineage>
</organism>
<dbReference type="STRING" id="576137.A0A1L7WUW2"/>
<feature type="region of interest" description="Disordered" evidence="1">
    <location>
        <begin position="157"/>
        <end position="202"/>
    </location>
</feature>
<accession>A0A1L7WUW2</accession>
<dbReference type="EMBL" id="FJOG01000008">
    <property type="protein sequence ID" value="CZR56577.1"/>
    <property type="molecule type" value="Genomic_DNA"/>
</dbReference>
<feature type="signal peptide" evidence="2">
    <location>
        <begin position="1"/>
        <end position="19"/>
    </location>
</feature>
<evidence type="ECO:0000313" key="4">
    <source>
        <dbReference type="Proteomes" id="UP000184330"/>
    </source>
</evidence>
<feature type="compositionally biased region" description="Low complexity" evidence="1">
    <location>
        <begin position="181"/>
        <end position="202"/>
    </location>
</feature>
<sequence>MHSTTITLLSLTMATVCHCQDSPQPSSTALFLPNFLDGWSVSSLVAEVLSFDATATYYAFQCAPGAIADDCDFPGTATLTAGAATAAYTYAPQVNLQGTTTLAGYVDCSLAYQSAVCSYSETSPGELYSSSTTLTGDQVSPIPFVITAVAAQTTGTSKTTPATTANAQTSGSSSGATPAQTSSPSSKTTGTSAGASTSTSTGAGAAITGAPAWMLRGAAVALAAIA</sequence>
<dbReference type="AlphaFoldDB" id="A0A1L7WUW2"/>
<keyword evidence="2" id="KW-0732">Signal</keyword>
<protein>
    <submittedName>
        <fullName evidence="3">Uncharacterized protein</fullName>
    </submittedName>
</protein>
<proteinExistence type="predicted"/>
<keyword evidence="4" id="KW-1185">Reference proteome</keyword>
<feature type="chain" id="PRO_5013267668" evidence="2">
    <location>
        <begin position="20"/>
        <end position="226"/>
    </location>
</feature>
<feature type="compositionally biased region" description="Low complexity" evidence="1">
    <location>
        <begin position="157"/>
        <end position="167"/>
    </location>
</feature>
<feature type="compositionally biased region" description="Polar residues" evidence="1">
    <location>
        <begin position="168"/>
        <end position="180"/>
    </location>
</feature>
<dbReference type="PANTHER" id="PTHR40640">
    <property type="entry name" value="ANCHORED GLYCOPROTEIN, PUTATIVE (AFU_ORTHOLOGUE AFUA_8G04860)-RELATED"/>
    <property type="match status" value="1"/>
</dbReference>
<reference evidence="3 4" key="1">
    <citation type="submission" date="2016-03" db="EMBL/GenBank/DDBJ databases">
        <authorList>
            <person name="Ploux O."/>
        </authorList>
    </citation>
    <scope>NUCLEOTIDE SEQUENCE [LARGE SCALE GENOMIC DNA]</scope>
    <source>
        <strain evidence="3 4">UAMH 11012</strain>
    </source>
</reference>
<dbReference type="Proteomes" id="UP000184330">
    <property type="component" value="Unassembled WGS sequence"/>
</dbReference>
<gene>
    <name evidence="3" type="ORF">PAC_06466</name>
</gene>
<evidence type="ECO:0000256" key="1">
    <source>
        <dbReference type="SAM" id="MobiDB-lite"/>
    </source>
</evidence>
<evidence type="ECO:0000256" key="2">
    <source>
        <dbReference type="SAM" id="SignalP"/>
    </source>
</evidence>